<evidence type="ECO:0000259" key="7">
    <source>
        <dbReference type="Pfam" id="PF24986"/>
    </source>
</evidence>
<comment type="domain">
    <text evidence="5">The PRC barrel domain binds ribosomal protein uS19.</text>
</comment>
<evidence type="ECO:0000313" key="9">
    <source>
        <dbReference type="EMBL" id="VFK32611.1"/>
    </source>
</evidence>
<comment type="subunit">
    <text evidence="5">Binds ribosomal protein uS19.</text>
</comment>
<comment type="function">
    <text evidence="5">An accessory protein needed during the final step in the assembly of 30S ribosomal subunit, possibly for assembly of the head region. Essential for efficient processing of 16S rRNA. May be needed both before and after RbfA during the maturation of 16S rRNA. It has affinity for free ribosomal 30S subunits but not for 70S ribosomes.</text>
</comment>
<dbReference type="InterPro" id="IPR009000">
    <property type="entry name" value="Transl_B-barrel_sf"/>
</dbReference>
<reference evidence="10" key="1">
    <citation type="submission" date="2019-02" db="EMBL/GenBank/DDBJ databases">
        <authorList>
            <person name="Gruber-Vodicka R. H."/>
            <person name="Seah K. B. B."/>
        </authorList>
    </citation>
    <scope>NUCLEOTIDE SEQUENCE</scope>
    <source>
        <strain evidence="8">BECK_BZ197</strain>
        <strain evidence="10">BECK_BZ198</strain>
        <strain evidence="9">BECK_BZ199</strain>
    </source>
</reference>
<proteinExistence type="inferred from homology"/>
<dbReference type="Pfam" id="PF24986">
    <property type="entry name" value="PRC_RimM"/>
    <property type="match status" value="1"/>
</dbReference>
<dbReference type="Gene3D" id="2.30.30.240">
    <property type="entry name" value="PRC-barrel domain"/>
    <property type="match status" value="1"/>
</dbReference>
<organism evidence="10">
    <name type="scientific">Candidatus Kentrum sp. MB</name>
    <dbReference type="NCBI Taxonomy" id="2138164"/>
    <lineage>
        <taxon>Bacteria</taxon>
        <taxon>Pseudomonadati</taxon>
        <taxon>Pseudomonadota</taxon>
        <taxon>Gammaproteobacteria</taxon>
        <taxon>Candidatus Kentrum</taxon>
    </lineage>
</organism>
<feature type="domain" description="RimM N-terminal" evidence="6">
    <location>
        <begin position="7"/>
        <end position="89"/>
    </location>
</feature>
<feature type="domain" description="Ribosome maturation factor RimM PRC barrel" evidence="7">
    <location>
        <begin position="101"/>
        <end position="165"/>
    </location>
</feature>
<evidence type="ECO:0000313" key="10">
    <source>
        <dbReference type="EMBL" id="VFK75997.1"/>
    </source>
</evidence>
<evidence type="ECO:0000259" key="6">
    <source>
        <dbReference type="Pfam" id="PF01782"/>
    </source>
</evidence>
<evidence type="ECO:0000256" key="3">
    <source>
        <dbReference type="ARBA" id="ARBA00022552"/>
    </source>
</evidence>
<dbReference type="InterPro" id="IPR011033">
    <property type="entry name" value="PRC_barrel-like_sf"/>
</dbReference>
<dbReference type="EMBL" id="CAADFQ010000035">
    <property type="protein sequence ID" value="VFK32611.1"/>
    <property type="molecule type" value="Genomic_DNA"/>
</dbReference>
<evidence type="ECO:0000313" key="8">
    <source>
        <dbReference type="EMBL" id="VFK22218.1"/>
    </source>
</evidence>
<dbReference type="InterPro" id="IPR036976">
    <property type="entry name" value="RimM_N_sf"/>
</dbReference>
<dbReference type="EMBL" id="CAADGH010000038">
    <property type="protein sequence ID" value="VFK75997.1"/>
    <property type="molecule type" value="Genomic_DNA"/>
</dbReference>
<dbReference type="AlphaFoldDB" id="A0A451BCI0"/>
<evidence type="ECO:0000256" key="4">
    <source>
        <dbReference type="ARBA" id="ARBA00023186"/>
    </source>
</evidence>
<accession>A0A451BCI0</accession>
<dbReference type="NCBIfam" id="TIGR02273">
    <property type="entry name" value="16S_RimM"/>
    <property type="match status" value="1"/>
</dbReference>
<evidence type="ECO:0000256" key="2">
    <source>
        <dbReference type="ARBA" id="ARBA00022517"/>
    </source>
</evidence>
<name>A0A451BCI0_9GAMM</name>
<dbReference type="SUPFAM" id="SSF50447">
    <property type="entry name" value="Translation proteins"/>
    <property type="match status" value="1"/>
</dbReference>
<dbReference type="GO" id="GO:0042274">
    <property type="term" value="P:ribosomal small subunit biogenesis"/>
    <property type="evidence" value="ECO:0007669"/>
    <property type="project" value="UniProtKB-UniRule"/>
</dbReference>
<dbReference type="Pfam" id="PF01782">
    <property type="entry name" value="RimM"/>
    <property type="match status" value="1"/>
</dbReference>
<evidence type="ECO:0000256" key="5">
    <source>
        <dbReference type="HAMAP-Rule" id="MF_00014"/>
    </source>
</evidence>
<dbReference type="EMBL" id="CAADFO010000001">
    <property type="protein sequence ID" value="VFK22218.1"/>
    <property type="molecule type" value="Genomic_DNA"/>
</dbReference>
<dbReference type="InterPro" id="IPR002676">
    <property type="entry name" value="RimM_N"/>
</dbReference>
<keyword evidence="2 5" id="KW-0690">Ribosome biogenesis</keyword>
<protein>
    <recommendedName>
        <fullName evidence="5">Ribosome maturation factor RimM</fullName>
    </recommendedName>
</protein>
<dbReference type="GO" id="GO:0005840">
    <property type="term" value="C:ribosome"/>
    <property type="evidence" value="ECO:0007669"/>
    <property type="project" value="InterPro"/>
</dbReference>
<dbReference type="GO" id="GO:0043022">
    <property type="term" value="F:ribosome binding"/>
    <property type="evidence" value="ECO:0007669"/>
    <property type="project" value="InterPro"/>
</dbReference>
<dbReference type="SUPFAM" id="SSF50346">
    <property type="entry name" value="PRC-barrel domain"/>
    <property type="match status" value="1"/>
</dbReference>
<keyword evidence="3 5" id="KW-0698">rRNA processing</keyword>
<comment type="similarity">
    <text evidence="5">Belongs to the RimM family.</text>
</comment>
<keyword evidence="4 5" id="KW-0143">Chaperone</keyword>
<dbReference type="PANTHER" id="PTHR33692:SF1">
    <property type="entry name" value="RIBOSOME MATURATION FACTOR RIMM"/>
    <property type="match status" value="1"/>
</dbReference>
<keyword evidence="1 5" id="KW-0963">Cytoplasm</keyword>
<evidence type="ECO:0000256" key="1">
    <source>
        <dbReference type="ARBA" id="ARBA00022490"/>
    </source>
</evidence>
<dbReference type="GO" id="GO:0005737">
    <property type="term" value="C:cytoplasm"/>
    <property type="evidence" value="ECO:0007669"/>
    <property type="project" value="UniProtKB-SubCell"/>
</dbReference>
<comment type="subcellular location">
    <subcellularLocation>
        <location evidence="5">Cytoplasm</location>
    </subcellularLocation>
</comment>
<sequence length="168" mass="19100">MEKRIIIGRIIGAYGVHGWVKIRSFTVPIDNIFKYSPWELGFPNGKTSDQVMVIDGQIHGNICLAKTASCVDRDAALRLAGADIVIARNRLPYVDEEEYYWEDLLGCRVITRENIDIGHVSRMIETGANDVLVVKGERERLIPYVIGKVILAVELENRIIRVDWDTEF</sequence>
<dbReference type="GO" id="GO:0006364">
    <property type="term" value="P:rRNA processing"/>
    <property type="evidence" value="ECO:0007669"/>
    <property type="project" value="UniProtKB-UniRule"/>
</dbReference>
<dbReference type="Gene3D" id="2.40.30.60">
    <property type="entry name" value="RimM"/>
    <property type="match status" value="1"/>
</dbReference>
<dbReference type="InterPro" id="IPR056792">
    <property type="entry name" value="PRC_RimM"/>
</dbReference>
<dbReference type="InterPro" id="IPR011961">
    <property type="entry name" value="RimM"/>
</dbReference>
<gene>
    <name evidence="5" type="primary">rimM</name>
    <name evidence="8" type="ORF">BECKMB1821G_GA0114241_100197</name>
    <name evidence="10" type="ORF">BECKMB1821H_GA0114242_103816</name>
    <name evidence="9" type="ORF">BECKMB1821I_GA0114274_103517</name>
</gene>
<dbReference type="HAMAP" id="MF_00014">
    <property type="entry name" value="Ribosome_mat_RimM"/>
    <property type="match status" value="1"/>
</dbReference>
<dbReference type="PANTHER" id="PTHR33692">
    <property type="entry name" value="RIBOSOME MATURATION FACTOR RIMM"/>
    <property type="match status" value="1"/>
</dbReference>